<dbReference type="Gene3D" id="3.20.20.140">
    <property type="entry name" value="Metal-dependent hydrolases"/>
    <property type="match status" value="1"/>
</dbReference>
<dbReference type="NCBIfam" id="TIGR00010">
    <property type="entry name" value="YchF/TatD family DNA exonuclease"/>
    <property type="match status" value="1"/>
</dbReference>
<feature type="binding site" evidence="3">
    <location>
        <position position="205"/>
    </location>
    <ligand>
        <name>a divalent metal cation</name>
        <dbReference type="ChEBI" id="CHEBI:60240"/>
        <label>1</label>
    </ligand>
</feature>
<dbReference type="InterPro" id="IPR015991">
    <property type="entry name" value="TatD/YcfH-like"/>
</dbReference>
<evidence type="ECO:0000256" key="1">
    <source>
        <dbReference type="ARBA" id="ARBA00022723"/>
    </source>
</evidence>
<dbReference type="GO" id="GO:0016788">
    <property type="term" value="F:hydrolase activity, acting on ester bonds"/>
    <property type="evidence" value="ECO:0007669"/>
    <property type="project" value="InterPro"/>
</dbReference>
<dbReference type="PANTHER" id="PTHR46124">
    <property type="entry name" value="D-AMINOACYL-TRNA DEACYLASE"/>
    <property type="match status" value="1"/>
</dbReference>
<dbReference type="PANTHER" id="PTHR46124:SF2">
    <property type="entry name" value="D-AMINOACYL-TRNA DEACYLASE"/>
    <property type="match status" value="1"/>
</dbReference>
<dbReference type="Proteomes" id="UP000248326">
    <property type="component" value="Unassembled WGS sequence"/>
</dbReference>
<keyword evidence="2" id="KW-0378">Hydrolase</keyword>
<comment type="caution">
    <text evidence="4">The sequence shown here is derived from an EMBL/GenBank/DDBJ whole genome shotgun (WGS) entry which is preliminary data.</text>
</comment>
<dbReference type="GO" id="GO:0005829">
    <property type="term" value="C:cytosol"/>
    <property type="evidence" value="ECO:0007669"/>
    <property type="project" value="TreeGrafter"/>
</dbReference>
<reference evidence="4 5" key="1">
    <citation type="submission" date="2018-06" db="EMBL/GenBank/DDBJ databases">
        <title>Genomic Encyclopedia of Type Strains, Phase IV (KMG-IV): sequencing the most valuable type-strain genomes for metagenomic binning, comparative biology and taxonomic classification.</title>
        <authorList>
            <person name="Goeker M."/>
        </authorList>
    </citation>
    <scope>NUCLEOTIDE SEQUENCE [LARGE SCALE GENOMIC DNA]</scope>
    <source>
        <strain evidence="4 5">DSM 18048</strain>
    </source>
</reference>
<sequence length="263" mass="28943">MYPVTVIDSHCHLDYLDDPDAALSELGLTGVVCIGADLEHARNAIVLAERHANVWATVGLHPTSTEHDSPQTRAALEELSLHPRVVGIGESGLDDYWDDTRRAQQREAFEWQLDLARRRDLPIVIHTRDKQGRDTASRGCAELLTAANWPKGILHCCNGHAGLLRAGLDLGFFVSFAGNVTYKNAHDIQEAAKYVPLDRVLVETDAPFLAPVPMRGKPNRPGYARHTLRFLAQARGLSEEAFEAATVRNTRAVYGLDNVPASP</sequence>
<dbReference type="AlphaFoldDB" id="A0A318SM73"/>
<dbReference type="Pfam" id="PF01026">
    <property type="entry name" value="TatD_DNase"/>
    <property type="match status" value="1"/>
</dbReference>
<protein>
    <submittedName>
        <fullName evidence="4">TatD DNase family protein</fullName>
    </submittedName>
</protein>
<dbReference type="SUPFAM" id="SSF51556">
    <property type="entry name" value="Metallo-dependent hydrolases"/>
    <property type="match status" value="1"/>
</dbReference>
<dbReference type="EMBL" id="QJSX01000002">
    <property type="protein sequence ID" value="PYE55783.1"/>
    <property type="molecule type" value="Genomic_DNA"/>
</dbReference>
<dbReference type="InterPro" id="IPR018228">
    <property type="entry name" value="DNase_TatD-rel_CS"/>
</dbReference>
<evidence type="ECO:0000313" key="5">
    <source>
        <dbReference type="Proteomes" id="UP000248326"/>
    </source>
</evidence>
<dbReference type="CDD" id="cd01310">
    <property type="entry name" value="TatD_DNAse"/>
    <property type="match status" value="1"/>
</dbReference>
<keyword evidence="5" id="KW-1185">Reference proteome</keyword>
<name>A0A318SM73_9DEIO</name>
<evidence type="ECO:0000313" key="4">
    <source>
        <dbReference type="EMBL" id="PYE55783.1"/>
    </source>
</evidence>
<organism evidence="4 5">
    <name type="scientific">Deinococcus yavapaiensis KR-236</name>
    <dbReference type="NCBI Taxonomy" id="694435"/>
    <lineage>
        <taxon>Bacteria</taxon>
        <taxon>Thermotogati</taxon>
        <taxon>Deinococcota</taxon>
        <taxon>Deinococci</taxon>
        <taxon>Deinococcales</taxon>
        <taxon>Deinococcaceae</taxon>
        <taxon>Deinococcus</taxon>
    </lineage>
</organism>
<evidence type="ECO:0000256" key="3">
    <source>
        <dbReference type="PIRSR" id="PIRSR005902-1"/>
    </source>
</evidence>
<dbReference type="PIRSF" id="PIRSF005902">
    <property type="entry name" value="DNase_TatD"/>
    <property type="match status" value="1"/>
</dbReference>
<feature type="binding site" evidence="3">
    <location>
        <position position="126"/>
    </location>
    <ligand>
        <name>a divalent metal cation</name>
        <dbReference type="ChEBI" id="CHEBI:60240"/>
        <label>2</label>
    </ligand>
</feature>
<dbReference type="GO" id="GO:0046872">
    <property type="term" value="F:metal ion binding"/>
    <property type="evidence" value="ECO:0007669"/>
    <property type="project" value="UniProtKB-KW"/>
</dbReference>
<feature type="binding site" evidence="3">
    <location>
        <position position="12"/>
    </location>
    <ligand>
        <name>a divalent metal cation</name>
        <dbReference type="ChEBI" id="CHEBI:60240"/>
        <label>1</label>
    </ligand>
</feature>
<keyword evidence="1 3" id="KW-0479">Metal-binding</keyword>
<dbReference type="PROSITE" id="PS01137">
    <property type="entry name" value="TATD_1"/>
    <property type="match status" value="1"/>
</dbReference>
<gene>
    <name evidence="4" type="ORF">DES52_102148</name>
</gene>
<proteinExistence type="predicted"/>
<dbReference type="GO" id="GO:0004536">
    <property type="term" value="F:DNA nuclease activity"/>
    <property type="evidence" value="ECO:0007669"/>
    <property type="project" value="InterPro"/>
</dbReference>
<feature type="binding site" evidence="3">
    <location>
        <position position="10"/>
    </location>
    <ligand>
        <name>a divalent metal cation</name>
        <dbReference type="ChEBI" id="CHEBI:60240"/>
        <label>1</label>
    </ligand>
</feature>
<dbReference type="FunFam" id="3.20.20.140:FF:000005">
    <property type="entry name" value="TatD family hydrolase"/>
    <property type="match status" value="1"/>
</dbReference>
<dbReference type="InterPro" id="IPR032466">
    <property type="entry name" value="Metal_Hydrolase"/>
</dbReference>
<feature type="binding site" evidence="3">
    <location>
        <position position="155"/>
    </location>
    <ligand>
        <name>a divalent metal cation</name>
        <dbReference type="ChEBI" id="CHEBI:60240"/>
        <label>2</label>
    </ligand>
</feature>
<dbReference type="InterPro" id="IPR001130">
    <property type="entry name" value="TatD-like"/>
</dbReference>
<feature type="binding site" evidence="3">
    <location>
        <position position="90"/>
    </location>
    <ligand>
        <name>a divalent metal cation</name>
        <dbReference type="ChEBI" id="CHEBI:60240"/>
        <label>1</label>
    </ligand>
</feature>
<evidence type="ECO:0000256" key="2">
    <source>
        <dbReference type="ARBA" id="ARBA00022801"/>
    </source>
</evidence>
<accession>A0A318SM73</accession>